<dbReference type="InterPro" id="IPR040980">
    <property type="entry name" value="SWI2_SNF2"/>
</dbReference>
<sequence length="1019" mass="118037">MSLFDWSEYNQTEKPALELLQELGYEYKEGKEVSPQYSTTERSSLREVILSATLTKKIKEFNPWINESNIKQVFRKLTIPTTSSRIDFNEQVWEYLTKPSKLVVEQDLHDGKGRRNHWVRLVDWDNIENNEFLAINQYKVNASRGNRIPDIVVFINGLPLVVIECKSPLLTNPLQQGIRQVLEYQETIPKLFYLNQIIIVTSSQSAVYGVLGNSYESFQIWKEPYPITKDQLENIIKKAGRSTTEPTPQDVLLYGLLEKRNILDLIRNFIIFETSRGKLLKKIARYQQFRATNKTLTRILEEKDYQLRGGTIWHTQGSGKSLTMLFTSIKLRREKKFNNPLLVFVCDRIDLVNQLNSTFERCGFSNPVEARSVDHLQELVQIGQGVTIFTTIQKFRTKDADSQTGISRKGAEFPKLNDDQNIFVLVDEAHRSQYKVFGMNMRMGIPNACYLAYTGTPLARNEKNEIISVGRGKTVSKFGQLIDSYDLRQSVEDGSTVKILYENRLPELRVEGESIDEIFNRVFSDKEPEIREKIKAKYATEDAILAAPERIKKVVLDIIKHYEDHIEPNGFKAQIVTSSRKVAVMYKKYLDGLNAPESVVIISANPRYDDELRQLGADFITEKLKRQEVIDRFKDDNDPLKFLIVCDMLITGFDAPIEQVMYLDKKLKEHNLLQAIARVNRIHENKNYGLIVDYYGVSNHLERALEIFDKPDIDGFMKSIESELYPLEQYHKAVLSYFDGIDINDLEACILALESESIRADFHNDFKKFGQSMDVVLPDPRAQPYLTDLKRFGMILRAAKNRFREEILDLAGCGTKVQKIIDEHIRSTSIKILVEPVPILSEKFQEALDSLKSDKSKASEMQHAVQHEISVKIEEDPVFYRSLKERLEEIIDMYTQNRIDLAEKIKRLKALYNEIKERPNLAQKMGLNSAELAFFNLLKIDANKAGIEDEREIVKFTYELLEAIEKFINLIDWEHKSDNLRKIRKASKEVFRKKNIDENRKNPLAHQIEELAKVHFPSR</sequence>
<dbReference type="NCBIfam" id="TIGR00348">
    <property type="entry name" value="hsdR"/>
    <property type="match status" value="1"/>
</dbReference>
<gene>
    <name evidence="13" type="ORF">LCGC14_0290430</name>
</gene>
<evidence type="ECO:0000256" key="9">
    <source>
        <dbReference type="ARBA" id="ARBA00022840"/>
    </source>
</evidence>
<keyword evidence="9" id="KW-0067">ATP-binding</keyword>
<dbReference type="EC" id="3.1.21.3" evidence="3"/>
<dbReference type="Pfam" id="PF11867">
    <property type="entry name" value="T1RH-like_C"/>
    <property type="match status" value="1"/>
</dbReference>
<evidence type="ECO:0000256" key="10">
    <source>
        <dbReference type="ARBA" id="ARBA00023125"/>
    </source>
</evidence>
<feature type="domain" description="Helicase ATP-binding" evidence="12">
    <location>
        <begin position="301"/>
        <end position="475"/>
    </location>
</feature>
<comment type="caution">
    <text evidence="13">The sequence shown here is derived from an EMBL/GenBank/DDBJ whole genome shotgun (WGS) entry which is preliminary data.</text>
</comment>
<dbReference type="InterPro" id="IPR027417">
    <property type="entry name" value="P-loop_NTPase"/>
</dbReference>
<dbReference type="SMART" id="SM00487">
    <property type="entry name" value="DEXDc"/>
    <property type="match status" value="1"/>
</dbReference>
<dbReference type="PANTHER" id="PTHR30195">
    <property type="entry name" value="TYPE I SITE-SPECIFIC DEOXYRIBONUCLEASE PROTEIN SUBUNIT M AND R"/>
    <property type="match status" value="1"/>
</dbReference>
<dbReference type="EMBL" id="LAZR01000173">
    <property type="protein sequence ID" value="KKN84229.1"/>
    <property type="molecule type" value="Genomic_DNA"/>
</dbReference>
<dbReference type="InterPro" id="IPR007409">
    <property type="entry name" value="Restrct_endonuc_type1_HsdR_N"/>
</dbReference>
<evidence type="ECO:0000256" key="7">
    <source>
        <dbReference type="ARBA" id="ARBA00022759"/>
    </source>
</evidence>
<dbReference type="PANTHER" id="PTHR30195:SF15">
    <property type="entry name" value="TYPE I RESTRICTION ENZYME HINDI ENDONUCLEASE SUBUNIT"/>
    <property type="match status" value="1"/>
</dbReference>
<dbReference type="InterPro" id="IPR051268">
    <property type="entry name" value="Type-I_R_enzyme_R_subunit"/>
</dbReference>
<comment type="similarity">
    <text evidence="2">Belongs to the HsdR family.</text>
</comment>
<keyword evidence="4" id="KW-0540">Nuclease</keyword>
<keyword evidence="6" id="KW-0680">Restriction system</keyword>
<accession>A0A0F9TY28</accession>
<dbReference type="CDD" id="cd18800">
    <property type="entry name" value="SF2_C_EcoR124I-like"/>
    <property type="match status" value="1"/>
</dbReference>
<dbReference type="InterPro" id="IPR021810">
    <property type="entry name" value="T1RH-like_C"/>
</dbReference>
<dbReference type="GO" id="GO:0009035">
    <property type="term" value="F:type I site-specific deoxyribonuclease activity"/>
    <property type="evidence" value="ECO:0007669"/>
    <property type="project" value="UniProtKB-EC"/>
</dbReference>
<protein>
    <recommendedName>
        <fullName evidence="3">type I site-specific deoxyribonuclease</fullName>
        <ecNumber evidence="3">3.1.21.3</ecNumber>
    </recommendedName>
</protein>
<evidence type="ECO:0000256" key="11">
    <source>
        <dbReference type="SAM" id="Coils"/>
    </source>
</evidence>
<evidence type="ECO:0000256" key="2">
    <source>
        <dbReference type="ARBA" id="ARBA00008598"/>
    </source>
</evidence>
<evidence type="ECO:0000256" key="5">
    <source>
        <dbReference type="ARBA" id="ARBA00022741"/>
    </source>
</evidence>
<keyword evidence="8" id="KW-0378">Hydrolase</keyword>
<keyword evidence="5" id="KW-0547">Nucleotide-binding</keyword>
<keyword evidence="10" id="KW-0238">DNA-binding</keyword>
<dbReference type="Gene3D" id="3.90.1570.50">
    <property type="match status" value="1"/>
</dbReference>
<evidence type="ECO:0000256" key="1">
    <source>
        <dbReference type="ARBA" id="ARBA00000851"/>
    </source>
</evidence>
<dbReference type="GO" id="GO:0009307">
    <property type="term" value="P:DNA restriction-modification system"/>
    <property type="evidence" value="ECO:0007669"/>
    <property type="project" value="UniProtKB-KW"/>
</dbReference>
<dbReference type="Pfam" id="PF18766">
    <property type="entry name" value="SWI2_SNF2"/>
    <property type="match status" value="1"/>
</dbReference>
<comment type="catalytic activity">
    <reaction evidence="1">
        <text>Endonucleolytic cleavage of DNA to give random double-stranded fragments with terminal 5'-phosphates, ATP is simultaneously hydrolyzed.</text>
        <dbReference type="EC" id="3.1.21.3"/>
    </reaction>
</comment>
<keyword evidence="7" id="KW-0255">Endonuclease</keyword>
<dbReference type="InterPro" id="IPR004473">
    <property type="entry name" value="Restrct_endonuc_typeI_HsdR"/>
</dbReference>
<dbReference type="PROSITE" id="PS51192">
    <property type="entry name" value="HELICASE_ATP_BIND_1"/>
    <property type="match status" value="1"/>
</dbReference>
<dbReference type="InterPro" id="IPR055180">
    <property type="entry name" value="HsdR_RecA-like_helicase_dom_2"/>
</dbReference>
<keyword evidence="11" id="KW-0175">Coiled coil</keyword>
<evidence type="ECO:0000313" key="13">
    <source>
        <dbReference type="EMBL" id="KKN84229.1"/>
    </source>
</evidence>
<evidence type="ECO:0000259" key="12">
    <source>
        <dbReference type="PROSITE" id="PS51192"/>
    </source>
</evidence>
<reference evidence="13" key="1">
    <citation type="journal article" date="2015" name="Nature">
        <title>Complex archaea that bridge the gap between prokaryotes and eukaryotes.</title>
        <authorList>
            <person name="Spang A."/>
            <person name="Saw J.H."/>
            <person name="Jorgensen S.L."/>
            <person name="Zaremba-Niedzwiedzka K."/>
            <person name="Martijn J."/>
            <person name="Lind A.E."/>
            <person name="van Eijk R."/>
            <person name="Schleper C."/>
            <person name="Guy L."/>
            <person name="Ettema T.J."/>
        </authorList>
    </citation>
    <scope>NUCLEOTIDE SEQUENCE</scope>
</reference>
<dbReference type="Pfam" id="PF22679">
    <property type="entry name" value="T1R_D3-like"/>
    <property type="match status" value="1"/>
</dbReference>
<organism evidence="13">
    <name type="scientific">marine sediment metagenome</name>
    <dbReference type="NCBI Taxonomy" id="412755"/>
    <lineage>
        <taxon>unclassified sequences</taxon>
        <taxon>metagenomes</taxon>
        <taxon>ecological metagenomes</taxon>
    </lineage>
</organism>
<dbReference type="AlphaFoldDB" id="A0A0F9TY28"/>
<dbReference type="SUPFAM" id="SSF52540">
    <property type="entry name" value="P-loop containing nucleoside triphosphate hydrolases"/>
    <property type="match status" value="2"/>
</dbReference>
<dbReference type="CDD" id="cd18030">
    <property type="entry name" value="DEXHc_RE_I_HsdR"/>
    <property type="match status" value="1"/>
</dbReference>
<dbReference type="GO" id="GO:0005524">
    <property type="term" value="F:ATP binding"/>
    <property type="evidence" value="ECO:0007669"/>
    <property type="project" value="UniProtKB-KW"/>
</dbReference>
<dbReference type="Pfam" id="PF04313">
    <property type="entry name" value="HSDR_N"/>
    <property type="match status" value="1"/>
</dbReference>
<dbReference type="Gene3D" id="3.40.50.300">
    <property type="entry name" value="P-loop containing nucleotide triphosphate hydrolases"/>
    <property type="match status" value="2"/>
</dbReference>
<dbReference type="CDD" id="cd22332">
    <property type="entry name" value="HsdR_N"/>
    <property type="match status" value="1"/>
</dbReference>
<evidence type="ECO:0000256" key="8">
    <source>
        <dbReference type="ARBA" id="ARBA00022801"/>
    </source>
</evidence>
<evidence type="ECO:0000256" key="6">
    <source>
        <dbReference type="ARBA" id="ARBA00022747"/>
    </source>
</evidence>
<evidence type="ECO:0000256" key="3">
    <source>
        <dbReference type="ARBA" id="ARBA00012654"/>
    </source>
</evidence>
<evidence type="ECO:0000256" key="4">
    <source>
        <dbReference type="ARBA" id="ARBA00022722"/>
    </source>
</evidence>
<feature type="coiled-coil region" evidence="11">
    <location>
        <begin position="884"/>
        <end position="918"/>
    </location>
</feature>
<dbReference type="InterPro" id="IPR014001">
    <property type="entry name" value="Helicase_ATP-bd"/>
</dbReference>
<dbReference type="GO" id="GO:0003677">
    <property type="term" value="F:DNA binding"/>
    <property type="evidence" value="ECO:0007669"/>
    <property type="project" value="UniProtKB-KW"/>
</dbReference>
<proteinExistence type="inferred from homology"/>
<name>A0A0F9TY28_9ZZZZ</name>